<keyword evidence="3" id="KW-0731">Sigma factor</keyword>
<sequence>MTSTTDAAVASAAHRNQLLHTLMSDHAKALVAYADKLLNDHHMAEDIVQETLIRAWSHAERLYSTEGSIRGWLLKVTRNLVVDKMRSAAARHETLDAHDRDMPLPDHSGMVLTSVETIDLLRQLSHEHREVLLHTYLCGRTAQETARILGIPAGTVKSRQHYALNTLRAKADRGLRPER</sequence>
<dbReference type="CDD" id="cd06171">
    <property type="entry name" value="Sigma70_r4"/>
    <property type="match status" value="1"/>
</dbReference>
<dbReference type="InterPro" id="IPR013325">
    <property type="entry name" value="RNA_pol_sigma_r2"/>
</dbReference>
<evidence type="ECO:0000256" key="2">
    <source>
        <dbReference type="ARBA" id="ARBA00023015"/>
    </source>
</evidence>
<dbReference type="EMBL" id="BAAAZA010000015">
    <property type="protein sequence ID" value="GAA3878509.1"/>
    <property type="molecule type" value="Genomic_DNA"/>
</dbReference>
<dbReference type="InterPro" id="IPR014284">
    <property type="entry name" value="RNA_pol_sigma-70_dom"/>
</dbReference>
<dbReference type="Pfam" id="PF04542">
    <property type="entry name" value="Sigma70_r2"/>
    <property type="match status" value="1"/>
</dbReference>
<dbReference type="SUPFAM" id="SSF88946">
    <property type="entry name" value="Sigma2 domain of RNA polymerase sigma factors"/>
    <property type="match status" value="1"/>
</dbReference>
<keyword evidence="5" id="KW-0804">Transcription</keyword>
<reference evidence="9" key="1">
    <citation type="journal article" date="2019" name="Int. J. Syst. Evol. Microbiol.">
        <title>The Global Catalogue of Microorganisms (GCM) 10K type strain sequencing project: providing services to taxonomists for standard genome sequencing and annotation.</title>
        <authorList>
            <consortium name="The Broad Institute Genomics Platform"/>
            <consortium name="The Broad Institute Genome Sequencing Center for Infectious Disease"/>
            <person name="Wu L."/>
            <person name="Ma J."/>
        </authorList>
    </citation>
    <scope>NUCLEOTIDE SEQUENCE [LARGE SCALE GENOMIC DNA]</scope>
    <source>
        <strain evidence="9">JCM 16578</strain>
    </source>
</reference>
<evidence type="ECO:0000259" key="7">
    <source>
        <dbReference type="Pfam" id="PF04545"/>
    </source>
</evidence>
<dbReference type="InterPro" id="IPR036388">
    <property type="entry name" value="WH-like_DNA-bd_sf"/>
</dbReference>
<keyword evidence="4" id="KW-0238">DNA-binding</keyword>
<proteinExistence type="inferred from homology"/>
<evidence type="ECO:0000256" key="3">
    <source>
        <dbReference type="ARBA" id="ARBA00023082"/>
    </source>
</evidence>
<name>A0ABP7KLB6_9ACTN</name>
<dbReference type="Proteomes" id="UP001501563">
    <property type="component" value="Unassembled WGS sequence"/>
</dbReference>
<dbReference type="SUPFAM" id="SSF88659">
    <property type="entry name" value="Sigma3 and sigma4 domains of RNA polymerase sigma factors"/>
    <property type="match status" value="1"/>
</dbReference>
<protein>
    <submittedName>
        <fullName evidence="8">Sigma-70 family RNA polymerase sigma factor</fullName>
    </submittedName>
</protein>
<evidence type="ECO:0000256" key="5">
    <source>
        <dbReference type="ARBA" id="ARBA00023163"/>
    </source>
</evidence>
<dbReference type="PANTHER" id="PTHR43133">
    <property type="entry name" value="RNA POLYMERASE ECF-TYPE SIGMA FACTO"/>
    <property type="match status" value="1"/>
</dbReference>
<evidence type="ECO:0000256" key="1">
    <source>
        <dbReference type="ARBA" id="ARBA00010641"/>
    </source>
</evidence>
<keyword evidence="9" id="KW-1185">Reference proteome</keyword>
<dbReference type="Gene3D" id="1.10.10.10">
    <property type="entry name" value="Winged helix-like DNA-binding domain superfamily/Winged helix DNA-binding domain"/>
    <property type="match status" value="1"/>
</dbReference>
<evidence type="ECO:0000313" key="9">
    <source>
        <dbReference type="Proteomes" id="UP001501563"/>
    </source>
</evidence>
<feature type="domain" description="RNA polymerase sigma-70 region 2" evidence="6">
    <location>
        <begin position="22"/>
        <end position="89"/>
    </location>
</feature>
<evidence type="ECO:0000313" key="8">
    <source>
        <dbReference type="EMBL" id="GAA3878509.1"/>
    </source>
</evidence>
<dbReference type="InterPro" id="IPR039425">
    <property type="entry name" value="RNA_pol_sigma-70-like"/>
</dbReference>
<organism evidence="8 9">
    <name type="scientific">Streptomyces lannensis</name>
    <dbReference type="NCBI Taxonomy" id="766498"/>
    <lineage>
        <taxon>Bacteria</taxon>
        <taxon>Bacillati</taxon>
        <taxon>Actinomycetota</taxon>
        <taxon>Actinomycetes</taxon>
        <taxon>Kitasatosporales</taxon>
        <taxon>Streptomycetaceae</taxon>
        <taxon>Streptomyces</taxon>
    </lineage>
</organism>
<dbReference type="InterPro" id="IPR007630">
    <property type="entry name" value="RNA_pol_sigma70_r4"/>
</dbReference>
<dbReference type="NCBIfam" id="TIGR02937">
    <property type="entry name" value="sigma70-ECF"/>
    <property type="match status" value="1"/>
</dbReference>
<evidence type="ECO:0000256" key="4">
    <source>
        <dbReference type="ARBA" id="ARBA00023125"/>
    </source>
</evidence>
<dbReference type="InterPro" id="IPR013324">
    <property type="entry name" value="RNA_pol_sigma_r3/r4-like"/>
</dbReference>
<dbReference type="InterPro" id="IPR007627">
    <property type="entry name" value="RNA_pol_sigma70_r2"/>
</dbReference>
<keyword evidence="2" id="KW-0805">Transcription regulation</keyword>
<comment type="caution">
    <text evidence="8">The sequence shown here is derived from an EMBL/GenBank/DDBJ whole genome shotgun (WGS) entry which is preliminary data.</text>
</comment>
<accession>A0ABP7KLB6</accession>
<dbReference type="RefSeq" id="WP_345551314.1">
    <property type="nucleotide sequence ID" value="NZ_BAAAZA010000015.1"/>
</dbReference>
<comment type="similarity">
    <text evidence="1">Belongs to the sigma-70 factor family. ECF subfamily.</text>
</comment>
<feature type="domain" description="RNA polymerase sigma-70 region 4" evidence="7">
    <location>
        <begin position="120"/>
        <end position="169"/>
    </location>
</feature>
<gene>
    <name evidence="8" type="ORF">GCM10022207_51280</name>
</gene>
<dbReference type="Gene3D" id="1.10.1740.10">
    <property type="match status" value="1"/>
</dbReference>
<dbReference type="Pfam" id="PF04545">
    <property type="entry name" value="Sigma70_r4"/>
    <property type="match status" value="1"/>
</dbReference>
<dbReference type="PANTHER" id="PTHR43133:SF52">
    <property type="entry name" value="ECF RNA POLYMERASE SIGMA FACTOR SIGL"/>
    <property type="match status" value="1"/>
</dbReference>
<evidence type="ECO:0000259" key="6">
    <source>
        <dbReference type="Pfam" id="PF04542"/>
    </source>
</evidence>